<dbReference type="Gene3D" id="1.20.1050.10">
    <property type="match status" value="1"/>
</dbReference>
<dbReference type="InterPro" id="IPR010987">
    <property type="entry name" value="Glutathione-S-Trfase_C-like"/>
</dbReference>
<dbReference type="PANTHER" id="PTHR45374">
    <property type="entry name" value="GLUTATHIONE S-TRANSFERASE TCHQD"/>
    <property type="match status" value="1"/>
</dbReference>
<evidence type="ECO:0000313" key="2">
    <source>
        <dbReference type="EMBL" id="EPS67396.1"/>
    </source>
</evidence>
<keyword evidence="3" id="KW-1185">Reference proteome</keyword>
<protein>
    <recommendedName>
        <fullName evidence="1">GST C-terminal domain-containing protein</fullName>
    </recommendedName>
</protein>
<dbReference type="Pfam" id="PF13410">
    <property type="entry name" value="GST_C_2"/>
    <property type="match status" value="1"/>
</dbReference>
<dbReference type="OrthoDB" id="418495at2759"/>
<sequence length="200" mass="23715">YIERVAMVSSGGGNASTFNDEEIIQWVNTIQQWNSKFFTLSHVPSKYRLLLSKFLRRVIIARMAECPELATLYHSKLKQEYEIDETLRDPEILRQSEQQLNAILDEAERRLNDKKTTYLFGEEFTLADVAFVPVLSRLAVLDLEEKYITARPNVAVYWSVVQRRPTYKRVIGKYFRSWRKHVTLLKTWFFVQLRSLLKQY</sequence>
<dbReference type="InterPro" id="IPR036282">
    <property type="entry name" value="Glutathione-S-Trfase_C_sf"/>
</dbReference>
<dbReference type="PROSITE" id="PS50405">
    <property type="entry name" value="GST_CTER"/>
    <property type="match status" value="1"/>
</dbReference>
<accession>S8CRD1</accession>
<gene>
    <name evidence="2" type="ORF">M569_07387</name>
</gene>
<dbReference type="Proteomes" id="UP000015453">
    <property type="component" value="Unassembled WGS sequence"/>
</dbReference>
<reference evidence="2 3" key="1">
    <citation type="journal article" date="2013" name="BMC Genomics">
        <title>The miniature genome of a carnivorous plant Genlisea aurea contains a low number of genes and short non-coding sequences.</title>
        <authorList>
            <person name="Leushkin E.V."/>
            <person name="Sutormin R.A."/>
            <person name="Nabieva E.R."/>
            <person name="Penin A.A."/>
            <person name="Kondrashov A.S."/>
            <person name="Logacheva M.D."/>
        </authorList>
    </citation>
    <scope>NUCLEOTIDE SEQUENCE [LARGE SCALE GENOMIC DNA]</scope>
</reference>
<organism evidence="2 3">
    <name type="scientific">Genlisea aurea</name>
    <dbReference type="NCBI Taxonomy" id="192259"/>
    <lineage>
        <taxon>Eukaryota</taxon>
        <taxon>Viridiplantae</taxon>
        <taxon>Streptophyta</taxon>
        <taxon>Embryophyta</taxon>
        <taxon>Tracheophyta</taxon>
        <taxon>Spermatophyta</taxon>
        <taxon>Magnoliopsida</taxon>
        <taxon>eudicotyledons</taxon>
        <taxon>Gunneridae</taxon>
        <taxon>Pentapetalae</taxon>
        <taxon>asterids</taxon>
        <taxon>lamiids</taxon>
        <taxon>Lamiales</taxon>
        <taxon>Lentibulariaceae</taxon>
        <taxon>Genlisea</taxon>
    </lineage>
</organism>
<comment type="caution">
    <text evidence="2">The sequence shown here is derived from an EMBL/GenBank/DDBJ whole genome shotgun (WGS) entry which is preliminary data.</text>
</comment>
<evidence type="ECO:0000313" key="3">
    <source>
        <dbReference type="Proteomes" id="UP000015453"/>
    </source>
</evidence>
<name>S8CRD1_9LAMI</name>
<dbReference type="EMBL" id="AUSU01003137">
    <property type="protein sequence ID" value="EPS67396.1"/>
    <property type="molecule type" value="Genomic_DNA"/>
</dbReference>
<dbReference type="GO" id="GO:0004364">
    <property type="term" value="F:glutathione transferase activity"/>
    <property type="evidence" value="ECO:0007669"/>
    <property type="project" value="InterPro"/>
</dbReference>
<dbReference type="InterPro" id="IPR044617">
    <property type="entry name" value="TCHQD"/>
</dbReference>
<feature type="non-terminal residue" evidence="2">
    <location>
        <position position="1"/>
    </location>
</feature>
<dbReference type="AlphaFoldDB" id="S8CRD1"/>
<proteinExistence type="predicted"/>
<dbReference type="SUPFAM" id="SSF47616">
    <property type="entry name" value="GST C-terminal domain-like"/>
    <property type="match status" value="1"/>
</dbReference>
<dbReference type="PANTHER" id="PTHR45374:SF1">
    <property type="entry name" value="GLUTATHIONE S-TRANSFERASE TCHQD"/>
    <property type="match status" value="1"/>
</dbReference>
<evidence type="ECO:0000259" key="1">
    <source>
        <dbReference type="PROSITE" id="PS50405"/>
    </source>
</evidence>
<feature type="domain" description="GST C-terminal" evidence="1">
    <location>
        <begin position="49"/>
        <end position="189"/>
    </location>
</feature>